<sequence>MSLYYEDPDEPQPPYAPASTPGDKAPWCDYDDDIEVYVGRAPSVFCFEVSEMLIKHHSRYFKELIGGPAFNDFIRLPGEDPMLFGLMLSFIRKRIWLEAPRAPPAWLYLTFDQIVELWLMGERLDMPLIQNASSDLLVKKVKYLNELPDSSVLYHAWQRTTDGSLLRRLLVTLIRQCWSNDRERYYSRTWTNNLMNGIGGDEEVFPLMAVLVLLAQTDTIKLRVSAAMWRRVLGCEWHKHEVMEPCEGSEEACLSDYREDANVAYIDWIRTNGGMYVKIDDVERKKKEPWES</sequence>
<proteinExistence type="predicted"/>
<feature type="region of interest" description="Disordered" evidence="1">
    <location>
        <begin position="1"/>
        <end position="24"/>
    </location>
</feature>
<organism evidence="2 3">
    <name type="scientific">Zasmidium cellare</name>
    <name type="common">Wine cellar mold</name>
    <name type="synonym">Racodium cellare</name>
    <dbReference type="NCBI Taxonomy" id="395010"/>
    <lineage>
        <taxon>Eukaryota</taxon>
        <taxon>Fungi</taxon>
        <taxon>Dikarya</taxon>
        <taxon>Ascomycota</taxon>
        <taxon>Pezizomycotina</taxon>
        <taxon>Dothideomycetes</taxon>
        <taxon>Dothideomycetidae</taxon>
        <taxon>Mycosphaerellales</taxon>
        <taxon>Mycosphaerellaceae</taxon>
        <taxon>Zasmidium</taxon>
    </lineage>
</organism>
<dbReference type="EMBL" id="JAXOVC010000004">
    <property type="protein sequence ID" value="KAK4502475.1"/>
    <property type="molecule type" value="Genomic_DNA"/>
</dbReference>
<comment type="caution">
    <text evidence="2">The sequence shown here is derived from an EMBL/GenBank/DDBJ whole genome shotgun (WGS) entry which is preliminary data.</text>
</comment>
<evidence type="ECO:0000256" key="1">
    <source>
        <dbReference type="SAM" id="MobiDB-lite"/>
    </source>
</evidence>
<evidence type="ECO:0000313" key="2">
    <source>
        <dbReference type="EMBL" id="KAK4502475.1"/>
    </source>
</evidence>
<accession>A0ABR0ELX2</accession>
<gene>
    <name evidence="2" type="ORF">PRZ48_005900</name>
</gene>
<protein>
    <recommendedName>
        <fullName evidence="4">BTB domain-containing protein</fullName>
    </recommendedName>
</protein>
<keyword evidence="3" id="KW-1185">Reference proteome</keyword>
<feature type="compositionally biased region" description="Acidic residues" evidence="1">
    <location>
        <begin position="1"/>
        <end position="10"/>
    </location>
</feature>
<dbReference type="Proteomes" id="UP001305779">
    <property type="component" value="Unassembled WGS sequence"/>
</dbReference>
<name>A0ABR0ELX2_ZASCE</name>
<reference evidence="2 3" key="1">
    <citation type="journal article" date="2023" name="G3 (Bethesda)">
        <title>A chromosome-level genome assembly of Zasmidium syzygii isolated from banana leaves.</title>
        <authorList>
            <person name="van Westerhoven A.C."/>
            <person name="Mehrabi R."/>
            <person name="Talebi R."/>
            <person name="Steentjes M.B.F."/>
            <person name="Corcolon B."/>
            <person name="Chong P.A."/>
            <person name="Kema G.H.J."/>
            <person name="Seidl M.F."/>
        </authorList>
    </citation>
    <scope>NUCLEOTIDE SEQUENCE [LARGE SCALE GENOMIC DNA]</scope>
    <source>
        <strain evidence="2 3">P124</strain>
    </source>
</reference>
<evidence type="ECO:0000313" key="3">
    <source>
        <dbReference type="Proteomes" id="UP001305779"/>
    </source>
</evidence>
<evidence type="ECO:0008006" key="4">
    <source>
        <dbReference type="Google" id="ProtNLM"/>
    </source>
</evidence>